<dbReference type="EMBL" id="SMAP01000001">
    <property type="protein sequence ID" value="TCT26235.1"/>
    <property type="molecule type" value="Genomic_DNA"/>
</dbReference>
<evidence type="ECO:0000313" key="3">
    <source>
        <dbReference type="Proteomes" id="UP000295414"/>
    </source>
</evidence>
<dbReference type="RefSeq" id="WP_114960129.1">
    <property type="nucleotide sequence ID" value="NZ_MSZW01000017.1"/>
</dbReference>
<comment type="caution">
    <text evidence="2">The sequence shown here is derived from an EMBL/GenBank/DDBJ whole genome shotgun (WGS) entry which is preliminary data.</text>
</comment>
<dbReference type="Proteomes" id="UP000295414">
    <property type="component" value="Unassembled WGS sequence"/>
</dbReference>
<evidence type="ECO:0008006" key="4">
    <source>
        <dbReference type="Google" id="ProtNLM"/>
    </source>
</evidence>
<proteinExistence type="predicted"/>
<protein>
    <recommendedName>
        <fullName evidence="4">Lipoprotein</fullName>
    </recommendedName>
</protein>
<dbReference type="InterPro" id="IPR045500">
    <property type="entry name" value="DUF6491"/>
</dbReference>
<name>A0A4R3NAG8_9GAMM</name>
<dbReference type="OrthoDB" id="6047015at2"/>
<organism evidence="2 3">
    <name type="scientific">Thermomonas haemolytica</name>
    <dbReference type="NCBI Taxonomy" id="141949"/>
    <lineage>
        <taxon>Bacteria</taxon>
        <taxon>Pseudomonadati</taxon>
        <taxon>Pseudomonadota</taxon>
        <taxon>Gammaproteobacteria</taxon>
        <taxon>Lysobacterales</taxon>
        <taxon>Lysobacteraceae</taxon>
        <taxon>Thermomonas</taxon>
    </lineage>
</organism>
<gene>
    <name evidence="2" type="ORF">EDC34_101563</name>
</gene>
<dbReference type="PROSITE" id="PS51257">
    <property type="entry name" value="PROKAR_LIPOPROTEIN"/>
    <property type="match status" value="1"/>
</dbReference>
<feature type="chain" id="PRO_5020674847" description="Lipoprotein" evidence="1">
    <location>
        <begin position="26"/>
        <end position="147"/>
    </location>
</feature>
<reference evidence="2 3" key="1">
    <citation type="submission" date="2019-03" db="EMBL/GenBank/DDBJ databases">
        <title>Genomic Encyclopedia of Type Strains, Phase IV (KMG-IV): sequencing the most valuable type-strain genomes for metagenomic binning, comparative biology and taxonomic classification.</title>
        <authorList>
            <person name="Goeker M."/>
        </authorList>
    </citation>
    <scope>NUCLEOTIDE SEQUENCE [LARGE SCALE GENOMIC DNA]</scope>
    <source>
        <strain evidence="2 3">DSM 13605</strain>
    </source>
</reference>
<keyword evidence="1" id="KW-0732">Signal</keyword>
<evidence type="ECO:0000256" key="1">
    <source>
        <dbReference type="SAM" id="SignalP"/>
    </source>
</evidence>
<accession>A0A4R3NAG8</accession>
<keyword evidence="3" id="KW-1185">Reference proteome</keyword>
<sequence>MNAITAKSLPVAMIAALVLSGCATARIDDGQRLALYQAHAGAPVSQVRYYDPIGWERVDGQHVALQMRPNETWLLTLSGPCLDWAGGSPFLKVVSSDGMTLSTFDRVQVPGGPMSCQIREIRPLDAKAVRAAENAQRAQAKAQASGT</sequence>
<dbReference type="AlphaFoldDB" id="A0A4R3NAG8"/>
<feature type="signal peptide" evidence="1">
    <location>
        <begin position="1"/>
        <end position="25"/>
    </location>
</feature>
<dbReference type="Pfam" id="PF20101">
    <property type="entry name" value="DUF6491"/>
    <property type="match status" value="1"/>
</dbReference>
<evidence type="ECO:0000313" key="2">
    <source>
        <dbReference type="EMBL" id="TCT26235.1"/>
    </source>
</evidence>